<dbReference type="PROSITE" id="PS50222">
    <property type="entry name" value="EF_HAND_2"/>
    <property type="match status" value="4"/>
</dbReference>
<keyword evidence="16" id="KW-0106">Calcium</keyword>
<dbReference type="Gene3D" id="1.10.238.10">
    <property type="entry name" value="EF-hand"/>
    <property type="match status" value="2"/>
</dbReference>
<evidence type="ECO:0000256" key="25">
    <source>
        <dbReference type="ARBA" id="ARBA00047899"/>
    </source>
</evidence>
<evidence type="ECO:0000259" key="32">
    <source>
        <dbReference type="PROSITE" id="PS50011"/>
    </source>
</evidence>
<keyword evidence="20" id="KW-0969">Cilium</keyword>
<dbReference type="Gene3D" id="3.30.200.20">
    <property type="entry name" value="Phosphorylase Kinase, domain 1"/>
    <property type="match status" value="1"/>
</dbReference>
<keyword evidence="22" id="KW-0966">Cell projection</keyword>
<dbReference type="CDD" id="cd00051">
    <property type="entry name" value="EFh"/>
    <property type="match status" value="2"/>
</dbReference>
<keyword evidence="9 31" id="KW-0723">Serine/threonine-protein kinase</keyword>
<dbReference type="FunFam" id="3.30.200.20:FF:000315">
    <property type="entry name" value="Calcium-dependent protein kinase 3"/>
    <property type="match status" value="1"/>
</dbReference>
<dbReference type="GO" id="GO:0020002">
    <property type="term" value="C:host cell plasma membrane"/>
    <property type="evidence" value="ECO:0007669"/>
    <property type="project" value="UniProtKB-SubCell"/>
</dbReference>
<evidence type="ECO:0000256" key="14">
    <source>
        <dbReference type="ARBA" id="ARBA00022741"/>
    </source>
</evidence>
<feature type="domain" description="EF-hand" evidence="33">
    <location>
        <begin position="349"/>
        <end position="384"/>
    </location>
</feature>
<keyword evidence="35" id="KW-1185">Reference proteome</keyword>
<evidence type="ECO:0000256" key="6">
    <source>
        <dbReference type="ARBA" id="ARBA00012513"/>
    </source>
</evidence>
<evidence type="ECO:0000256" key="4">
    <source>
        <dbReference type="ARBA" id="ARBA00004425"/>
    </source>
</evidence>
<feature type="domain" description="EF-hand" evidence="33">
    <location>
        <begin position="456"/>
        <end position="491"/>
    </location>
</feature>
<keyword evidence="7" id="KW-1003">Cell membrane</keyword>
<feature type="binding site" evidence="30">
    <location>
        <position position="81"/>
    </location>
    <ligand>
        <name>ATP</name>
        <dbReference type="ChEBI" id="CHEBI:30616"/>
    </ligand>
</feature>
<dbReference type="PROSITE" id="PS00018">
    <property type="entry name" value="EF_HAND_1"/>
    <property type="match status" value="3"/>
</dbReference>
<keyword evidence="23" id="KW-0449">Lipoprotein</keyword>
<evidence type="ECO:0000256" key="12">
    <source>
        <dbReference type="ARBA" id="ARBA00022723"/>
    </source>
</evidence>
<keyword evidence="19" id="KW-0472">Membrane</keyword>
<dbReference type="GO" id="GO:0005524">
    <property type="term" value="F:ATP binding"/>
    <property type="evidence" value="ECO:0007669"/>
    <property type="project" value="UniProtKB-UniRule"/>
</dbReference>
<dbReference type="SMART" id="SM00220">
    <property type="entry name" value="S_TKc"/>
    <property type="match status" value="1"/>
</dbReference>
<dbReference type="InterPro" id="IPR011009">
    <property type="entry name" value="Kinase-like_dom_sf"/>
</dbReference>
<evidence type="ECO:0000256" key="17">
    <source>
        <dbReference type="ARBA" id="ARBA00022840"/>
    </source>
</evidence>
<evidence type="ECO:0000313" key="34">
    <source>
        <dbReference type="EMBL" id="TNV80924.1"/>
    </source>
</evidence>
<evidence type="ECO:0000256" key="19">
    <source>
        <dbReference type="ARBA" id="ARBA00022870"/>
    </source>
</evidence>
<dbReference type="FunFam" id="1.10.238.10:FF:000585">
    <property type="entry name" value="Calcium-dependent protein kinase-a"/>
    <property type="match status" value="1"/>
</dbReference>
<feature type="domain" description="Protein kinase" evidence="32">
    <location>
        <begin position="48"/>
        <end position="304"/>
    </location>
</feature>
<feature type="domain" description="EF-hand" evidence="33">
    <location>
        <begin position="421"/>
        <end position="455"/>
    </location>
</feature>
<evidence type="ECO:0000256" key="9">
    <source>
        <dbReference type="ARBA" id="ARBA00022527"/>
    </source>
</evidence>
<gene>
    <name evidence="34" type="ORF">FGO68_gene1801</name>
</gene>
<comment type="function">
    <text evidence="27">Calcium-dependent protein kinase which acts as a sensor and effector of intracellular Ca(2+) levels probably in part downstream of cGMP-activated PKG kinase. During the liver stage, involved in sporozoite motility and thus in sporozoite invasion of host hepatocytes, probably together with CDPK4 and CDPK5. In the mosquito midgut and during the last stage of male gamete exflagellation, may play a role in the rupture of the host erythrocyte membrane. In the mosquito midgut, required for the differentiation of the zygote into the ookinete by promoting the translational activation of a subset of repressed mRNAs; these mRNAs are kept repressed in the zygote by the DOZI- or CITH-containing mRNP complexes. Dispensable during the asexual blood stage.</text>
</comment>
<evidence type="ECO:0000256" key="3">
    <source>
        <dbReference type="ARBA" id="ARBA00004342"/>
    </source>
</evidence>
<dbReference type="SMART" id="SM00054">
    <property type="entry name" value="EFh"/>
    <property type="match status" value="4"/>
</dbReference>
<comment type="subunit">
    <text evidence="5">Monomer.</text>
</comment>
<comment type="similarity">
    <text evidence="24">Belongs to the protein kinase superfamily. Ser/Thr protein kinase family. CDPK subfamily.</text>
</comment>
<dbReference type="PROSITE" id="PS50011">
    <property type="entry name" value="PROTEIN_KINASE_DOM"/>
    <property type="match status" value="1"/>
</dbReference>
<dbReference type="Pfam" id="PF00069">
    <property type="entry name" value="Pkinase"/>
    <property type="match status" value="1"/>
</dbReference>
<dbReference type="GO" id="GO:0020005">
    <property type="term" value="C:symbiont-containing vacuole membrane"/>
    <property type="evidence" value="ECO:0007669"/>
    <property type="project" value="UniProtKB-SubCell"/>
</dbReference>
<feature type="domain" description="EF-hand" evidence="33">
    <location>
        <begin position="385"/>
        <end position="420"/>
    </location>
</feature>
<name>A0A8J8NUG0_HALGN</name>
<keyword evidence="15" id="KW-0418">Kinase</keyword>
<evidence type="ECO:0000256" key="21">
    <source>
        <dbReference type="ARBA" id="ARBA00023139"/>
    </source>
</evidence>
<comment type="catalytic activity">
    <reaction evidence="25">
        <text>L-threonyl-[protein] + ATP = O-phospho-L-threonyl-[protein] + ADP + H(+)</text>
        <dbReference type="Rhea" id="RHEA:46608"/>
        <dbReference type="Rhea" id="RHEA-COMP:11060"/>
        <dbReference type="Rhea" id="RHEA-COMP:11605"/>
        <dbReference type="ChEBI" id="CHEBI:15378"/>
        <dbReference type="ChEBI" id="CHEBI:30013"/>
        <dbReference type="ChEBI" id="CHEBI:30616"/>
        <dbReference type="ChEBI" id="CHEBI:61977"/>
        <dbReference type="ChEBI" id="CHEBI:456216"/>
        <dbReference type="EC" id="2.7.11.1"/>
    </reaction>
</comment>
<evidence type="ECO:0000256" key="30">
    <source>
        <dbReference type="PROSITE-ProRule" id="PRU10141"/>
    </source>
</evidence>
<keyword evidence="14 30" id="KW-0547">Nucleotide-binding</keyword>
<dbReference type="FunFam" id="1.10.510.10:FF:000398">
    <property type="entry name" value="Calcium-dependent protein kinase 1"/>
    <property type="match status" value="1"/>
</dbReference>
<protein>
    <recommendedName>
        <fullName evidence="29">Calcium-dependent protein kinase 1</fullName>
        <ecNumber evidence="6">2.7.11.1</ecNumber>
    </recommendedName>
</protein>
<sequence length="498" mass="56305">MGICSTKSTTAIGDASRSNGKAVDNINDFTIRTNDFISEKKGRFRDFYSFGPQLGTGGFGEVRKCSNKQTGAIRAVKIIRKDTLDAKEKIRFFMEIDIMRQLDHPNIVRLFEVFQDEKRFYLVTELCTGGELFDEITKRSHFSEQDAASLIKQVLSAVAYCHSKNICHRDLKPENILLDSNKQSNSIKVIDFGASQKFDPSKKMNQIYGTAYYIAPEILKSDYNEKCDVWSIGVILFILLSGRPPFGGENDKEILDSVKQGVFSFSGKEWQDISQDAKDLIKAMLTFDPNQRITAENALNHPWIKKQVHEQIDLQSTLSALSNLRTFRVEQKMQQAAISFIVSQLASKDEMMELQKAFKALDKNSDGKLSREELVEGYRLILGDLAEEEVDRILKAADTDGSGEIDYSEWIVATTDKKRLLTDEKLQVAFKVFDKDGGGSISSSEIKETLGVGRNIDERVWNEIVKEVDPNGDGEISFDEFKLMMTKLLEVEIKPIEV</sequence>
<evidence type="ECO:0000313" key="35">
    <source>
        <dbReference type="Proteomes" id="UP000785679"/>
    </source>
</evidence>
<dbReference type="Pfam" id="PF13499">
    <property type="entry name" value="EF-hand_7"/>
    <property type="match status" value="2"/>
</dbReference>
<keyword evidence="17 30" id="KW-0067">ATP-binding</keyword>
<evidence type="ECO:0000256" key="8">
    <source>
        <dbReference type="ARBA" id="ARBA00022511"/>
    </source>
</evidence>
<dbReference type="InterPro" id="IPR017441">
    <property type="entry name" value="Protein_kinase_ATP_BS"/>
</dbReference>
<evidence type="ECO:0000256" key="10">
    <source>
        <dbReference type="ARBA" id="ARBA00022679"/>
    </source>
</evidence>
<evidence type="ECO:0000256" key="22">
    <source>
        <dbReference type="ARBA" id="ARBA00023273"/>
    </source>
</evidence>
<dbReference type="AlphaFoldDB" id="A0A8J8NUG0"/>
<dbReference type="PROSITE" id="PS00107">
    <property type="entry name" value="PROTEIN_KINASE_ATP"/>
    <property type="match status" value="1"/>
</dbReference>
<evidence type="ECO:0000256" key="20">
    <source>
        <dbReference type="ARBA" id="ARBA00023069"/>
    </source>
</evidence>
<dbReference type="InterPro" id="IPR018247">
    <property type="entry name" value="EF_Hand_1_Ca_BS"/>
</dbReference>
<dbReference type="GO" id="GO:0005886">
    <property type="term" value="C:plasma membrane"/>
    <property type="evidence" value="ECO:0007669"/>
    <property type="project" value="UniProtKB-SubCell"/>
</dbReference>
<evidence type="ECO:0000256" key="23">
    <source>
        <dbReference type="ARBA" id="ARBA00023288"/>
    </source>
</evidence>
<comment type="caution">
    <text evidence="34">The sequence shown here is derived from an EMBL/GenBank/DDBJ whole genome shotgun (WGS) entry which is preliminary data.</text>
</comment>
<evidence type="ECO:0000256" key="15">
    <source>
        <dbReference type="ARBA" id="ARBA00022777"/>
    </source>
</evidence>
<organism evidence="34 35">
    <name type="scientific">Halteria grandinella</name>
    <dbReference type="NCBI Taxonomy" id="5974"/>
    <lineage>
        <taxon>Eukaryota</taxon>
        <taxon>Sar</taxon>
        <taxon>Alveolata</taxon>
        <taxon>Ciliophora</taxon>
        <taxon>Intramacronucleata</taxon>
        <taxon>Spirotrichea</taxon>
        <taxon>Stichotrichia</taxon>
        <taxon>Sporadotrichida</taxon>
        <taxon>Halteriidae</taxon>
        <taxon>Halteria</taxon>
    </lineage>
</organism>
<evidence type="ECO:0000256" key="29">
    <source>
        <dbReference type="ARBA" id="ARBA00068067"/>
    </source>
</evidence>
<dbReference type="GO" id="GO:0004674">
    <property type="term" value="F:protein serine/threonine kinase activity"/>
    <property type="evidence" value="ECO:0007669"/>
    <property type="project" value="UniProtKB-KW"/>
</dbReference>
<evidence type="ECO:0000256" key="1">
    <source>
        <dbReference type="ARBA" id="ARBA00001946"/>
    </source>
</evidence>
<dbReference type="PANTHER" id="PTHR24349">
    <property type="entry name" value="SERINE/THREONINE-PROTEIN KINASE"/>
    <property type="match status" value="1"/>
</dbReference>
<keyword evidence="13" id="KW-0677">Repeat</keyword>
<dbReference type="PROSITE" id="PS00108">
    <property type="entry name" value="PROTEIN_KINASE_ST"/>
    <property type="match status" value="1"/>
</dbReference>
<evidence type="ECO:0000256" key="24">
    <source>
        <dbReference type="ARBA" id="ARBA00024334"/>
    </source>
</evidence>
<comment type="catalytic activity">
    <reaction evidence="26">
        <text>L-seryl-[protein] + ATP = O-phospho-L-seryl-[protein] + ADP + H(+)</text>
        <dbReference type="Rhea" id="RHEA:17989"/>
        <dbReference type="Rhea" id="RHEA-COMP:9863"/>
        <dbReference type="Rhea" id="RHEA-COMP:11604"/>
        <dbReference type="ChEBI" id="CHEBI:15378"/>
        <dbReference type="ChEBI" id="CHEBI:29999"/>
        <dbReference type="ChEBI" id="CHEBI:30616"/>
        <dbReference type="ChEBI" id="CHEBI:83421"/>
        <dbReference type="ChEBI" id="CHEBI:456216"/>
        <dbReference type="EC" id="2.7.11.1"/>
    </reaction>
</comment>
<evidence type="ECO:0000256" key="7">
    <source>
        <dbReference type="ARBA" id="ARBA00022475"/>
    </source>
</evidence>
<dbReference type="Proteomes" id="UP000785679">
    <property type="component" value="Unassembled WGS sequence"/>
</dbReference>
<dbReference type="InterPro" id="IPR050205">
    <property type="entry name" value="CDPK_Ser/Thr_kinases"/>
</dbReference>
<dbReference type="EMBL" id="RRYP01006848">
    <property type="protein sequence ID" value="TNV80924.1"/>
    <property type="molecule type" value="Genomic_DNA"/>
</dbReference>
<evidence type="ECO:0000259" key="33">
    <source>
        <dbReference type="PROSITE" id="PS50222"/>
    </source>
</evidence>
<dbReference type="Gene3D" id="1.10.510.10">
    <property type="entry name" value="Transferase(Phosphotransferase) domain 1"/>
    <property type="match status" value="1"/>
</dbReference>
<keyword evidence="8" id="KW-1032">Host cell membrane</keyword>
<evidence type="ECO:0000256" key="28">
    <source>
        <dbReference type="ARBA" id="ARBA00060437"/>
    </source>
</evidence>
<dbReference type="SUPFAM" id="SSF47473">
    <property type="entry name" value="EF-hand"/>
    <property type="match status" value="1"/>
</dbReference>
<comment type="cofactor">
    <cofactor evidence="1">
        <name>Mg(2+)</name>
        <dbReference type="ChEBI" id="CHEBI:18420"/>
    </cofactor>
</comment>
<comment type="subcellular location">
    <subcellularLocation>
        <location evidence="3">Cell membrane</location>
        <topology evidence="3">Lipid-anchor</topology>
        <orientation evidence="3">Cytoplasmic side</orientation>
    </subcellularLocation>
    <subcellularLocation>
        <location evidence="2">Cell projection</location>
        <location evidence="2">Cilium</location>
        <location evidence="2">Flagellum</location>
    </subcellularLocation>
    <subcellularLocation>
        <location evidence="4">Host cell membrane</location>
        <topology evidence="4">Lipid-anchor</topology>
    </subcellularLocation>
    <subcellularLocation>
        <location evidence="28">Parasitophorous vacuole membrane</location>
        <topology evidence="28">Lipid-anchor</topology>
    </subcellularLocation>
</comment>
<dbReference type="InterPro" id="IPR002048">
    <property type="entry name" value="EF_hand_dom"/>
</dbReference>
<evidence type="ECO:0000256" key="26">
    <source>
        <dbReference type="ARBA" id="ARBA00048679"/>
    </source>
</evidence>
<dbReference type="GO" id="GO:0031514">
    <property type="term" value="C:motile cilium"/>
    <property type="evidence" value="ECO:0007669"/>
    <property type="project" value="UniProtKB-SubCell"/>
</dbReference>
<evidence type="ECO:0000256" key="5">
    <source>
        <dbReference type="ARBA" id="ARBA00011245"/>
    </source>
</evidence>
<keyword evidence="11" id="KW-0519">Myristate</keyword>
<dbReference type="InterPro" id="IPR008271">
    <property type="entry name" value="Ser/Thr_kinase_AS"/>
</dbReference>
<evidence type="ECO:0000256" key="11">
    <source>
        <dbReference type="ARBA" id="ARBA00022707"/>
    </source>
</evidence>
<accession>A0A8J8NUG0</accession>
<dbReference type="FunFam" id="1.10.238.10:FF:000003">
    <property type="entry name" value="Calmodulin A"/>
    <property type="match status" value="1"/>
</dbReference>
<dbReference type="GO" id="GO:0005509">
    <property type="term" value="F:calcium ion binding"/>
    <property type="evidence" value="ECO:0007669"/>
    <property type="project" value="InterPro"/>
</dbReference>
<keyword evidence="18" id="KW-0282">Flagellum</keyword>
<proteinExistence type="inferred from homology"/>
<keyword evidence="10" id="KW-0808">Transferase</keyword>
<reference evidence="34" key="1">
    <citation type="submission" date="2019-06" db="EMBL/GenBank/DDBJ databases">
        <authorList>
            <person name="Zheng W."/>
        </authorList>
    </citation>
    <scope>NUCLEOTIDE SEQUENCE</scope>
    <source>
        <strain evidence="34">QDHG01</strain>
    </source>
</reference>
<keyword evidence="21" id="KW-0564">Palmitate</keyword>
<evidence type="ECO:0000256" key="27">
    <source>
        <dbReference type="ARBA" id="ARBA00056933"/>
    </source>
</evidence>
<dbReference type="InterPro" id="IPR011992">
    <property type="entry name" value="EF-hand-dom_pair"/>
</dbReference>
<evidence type="ECO:0000256" key="2">
    <source>
        <dbReference type="ARBA" id="ARBA00004230"/>
    </source>
</evidence>
<dbReference type="InterPro" id="IPR000719">
    <property type="entry name" value="Prot_kinase_dom"/>
</dbReference>
<evidence type="ECO:0000256" key="13">
    <source>
        <dbReference type="ARBA" id="ARBA00022737"/>
    </source>
</evidence>
<evidence type="ECO:0000256" key="18">
    <source>
        <dbReference type="ARBA" id="ARBA00022846"/>
    </source>
</evidence>
<evidence type="ECO:0000256" key="16">
    <source>
        <dbReference type="ARBA" id="ARBA00022837"/>
    </source>
</evidence>
<dbReference type="OrthoDB" id="40902at2759"/>
<dbReference type="CDD" id="cd05117">
    <property type="entry name" value="STKc_CAMK"/>
    <property type="match status" value="1"/>
</dbReference>
<keyword evidence="19" id="KW-1043">Host membrane</keyword>
<dbReference type="EC" id="2.7.11.1" evidence="6"/>
<evidence type="ECO:0000256" key="31">
    <source>
        <dbReference type="RuleBase" id="RU000304"/>
    </source>
</evidence>
<dbReference type="SUPFAM" id="SSF56112">
    <property type="entry name" value="Protein kinase-like (PK-like)"/>
    <property type="match status" value="1"/>
</dbReference>
<keyword evidence="12" id="KW-0479">Metal-binding</keyword>